<evidence type="ECO:0000256" key="3">
    <source>
        <dbReference type="ARBA" id="ARBA00009071"/>
    </source>
</evidence>
<feature type="coiled-coil region" evidence="10">
    <location>
        <begin position="155"/>
        <end position="200"/>
    </location>
</feature>
<gene>
    <name evidence="11" type="ORF">g.27441</name>
</gene>
<keyword evidence="7" id="KW-0969">Cilium</keyword>
<name>A0A1B6GIS4_9HEMI</name>
<keyword evidence="5" id="KW-0963">Cytoplasm</keyword>
<dbReference type="InterPro" id="IPR042815">
    <property type="entry name" value="DRC10"/>
</dbReference>
<evidence type="ECO:0000256" key="2">
    <source>
        <dbReference type="ARBA" id="ARBA00004611"/>
    </source>
</evidence>
<feature type="coiled-coil region" evidence="10">
    <location>
        <begin position="284"/>
        <end position="332"/>
    </location>
</feature>
<comment type="subcellular location">
    <subcellularLocation>
        <location evidence="2">Cytoplasm</location>
        <location evidence="2">Cytoskeleton</location>
        <location evidence="2">Flagellum axoneme</location>
    </subcellularLocation>
</comment>
<evidence type="ECO:0000256" key="7">
    <source>
        <dbReference type="ARBA" id="ARBA00023069"/>
    </source>
</evidence>
<comment type="similarity">
    <text evidence="3">Belongs to the DRC10 family.</text>
</comment>
<evidence type="ECO:0000256" key="9">
    <source>
        <dbReference type="ARBA" id="ARBA00023273"/>
    </source>
</evidence>
<dbReference type="PANTHER" id="PTHR31598:SF1">
    <property type="entry name" value="DYNEIN REGULATORY COMPLEX PROTEIN 10"/>
    <property type="match status" value="1"/>
</dbReference>
<evidence type="ECO:0000256" key="5">
    <source>
        <dbReference type="ARBA" id="ARBA00022490"/>
    </source>
</evidence>
<dbReference type="AlphaFoldDB" id="A0A1B6GIS4"/>
<evidence type="ECO:0000256" key="1">
    <source>
        <dbReference type="ARBA" id="ARBA00003029"/>
    </source>
</evidence>
<keyword evidence="6" id="KW-0282">Flagellum</keyword>
<evidence type="ECO:0000256" key="6">
    <source>
        <dbReference type="ARBA" id="ARBA00022846"/>
    </source>
</evidence>
<dbReference type="PANTHER" id="PTHR31598">
    <property type="entry name" value="IQ DOMAIN-CONTAINING PROTEIN D"/>
    <property type="match status" value="1"/>
</dbReference>
<keyword evidence="10" id="KW-0175">Coiled coil</keyword>
<keyword evidence="9" id="KW-0966">Cell projection</keyword>
<protein>
    <recommendedName>
        <fullName evidence="4">Dynein regulatory complex protein 10</fullName>
    </recommendedName>
</protein>
<evidence type="ECO:0000256" key="4">
    <source>
        <dbReference type="ARBA" id="ARBA00021752"/>
    </source>
</evidence>
<accession>A0A1B6GIS4</accession>
<sequence>MASRYDENIFTSNDENNSYDFEASIQISRILKILSDTIKNTEIIMCLPLMLTNEGAILNRFFPADQVNFIQETCKKVSTIQTSSEDDGILMGEICLMVDLVLSVPELNNFCRTKLTDSISPGGVTLLRDLEELRVCVSERLRITPKMEAQQDAELRQLYQQNIRNREEVERLTEKLNKLVTETEQEIEGKKQLIKSQIEKITKIKKQCRDSVKKKMDDAERQISWDVKNSEYRLEELQAGAKNAQYRREVQLKEHINSERDLRAKRYKVESQLVAVLQKYDTDIGERQAQLEEMTASYEEEKEQMALLQQQFDEQETEYVSLMLEKEHYERQQWEAKLYDIRCRIAARKIQRYFRAYLAASRAKGKKGKKGKKKK</sequence>
<comment type="function">
    <text evidence="1">Component of the nexin-dynein regulatory complex (N-DRC), a key regulator of ciliary/flagellar motility which maintains the alignment and integrity of the distal axoneme and regulates microtubule sliding in motile axonemes.</text>
</comment>
<proteinExistence type="inferred from homology"/>
<keyword evidence="8" id="KW-0206">Cytoskeleton</keyword>
<evidence type="ECO:0000313" key="11">
    <source>
        <dbReference type="EMBL" id="JAS62342.1"/>
    </source>
</evidence>
<dbReference type="PROSITE" id="PS50096">
    <property type="entry name" value="IQ"/>
    <property type="match status" value="1"/>
</dbReference>
<evidence type="ECO:0000256" key="8">
    <source>
        <dbReference type="ARBA" id="ARBA00023212"/>
    </source>
</evidence>
<evidence type="ECO:0000256" key="10">
    <source>
        <dbReference type="SAM" id="Coils"/>
    </source>
</evidence>
<organism evidence="11">
    <name type="scientific">Cuerna arida</name>
    <dbReference type="NCBI Taxonomy" id="1464854"/>
    <lineage>
        <taxon>Eukaryota</taxon>
        <taxon>Metazoa</taxon>
        <taxon>Ecdysozoa</taxon>
        <taxon>Arthropoda</taxon>
        <taxon>Hexapoda</taxon>
        <taxon>Insecta</taxon>
        <taxon>Pterygota</taxon>
        <taxon>Neoptera</taxon>
        <taxon>Paraneoptera</taxon>
        <taxon>Hemiptera</taxon>
        <taxon>Auchenorrhyncha</taxon>
        <taxon>Membracoidea</taxon>
        <taxon>Cicadellidae</taxon>
        <taxon>Cicadellinae</taxon>
        <taxon>Proconiini</taxon>
        <taxon>Cuerna</taxon>
    </lineage>
</organism>
<reference evidence="11" key="1">
    <citation type="submission" date="2015-11" db="EMBL/GenBank/DDBJ databases">
        <title>De novo transcriptome assembly of four potential Pierce s Disease insect vectors from Arizona vineyards.</title>
        <authorList>
            <person name="Tassone E.E."/>
        </authorList>
    </citation>
    <scope>NUCLEOTIDE SEQUENCE</scope>
</reference>
<dbReference type="EMBL" id="GECZ01007427">
    <property type="protein sequence ID" value="JAS62342.1"/>
    <property type="molecule type" value="Transcribed_RNA"/>
</dbReference>